<organism evidence="3 4">
    <name type="scientific">Fusarium sarcochroum</name>
    <dbReference type="NCBI Taxonomy" id="1208366"/>
    <lineage>
        <taxon>Eukaryota</taxon>
        <taxon>Fungi</taxon>
        <taxon>Dikarya</taxon>
        <taxon>Ascomycota</taxon>
        <taxon>Pezizomycotina</taxon>
        <taxon>Sordariomycetes</taxon>
        <taxon>Hypocreomycetidae</taxon>
        <taxon>Hypocreales</taxon>
        <taxon>Nectriaceae</taxon>
        <taxon>Fusarium</taxon>
        <taxon>Fusarium lateritium species complex</taxon>
    </lineage>
</organism>
<feature type="compositionally biased region" description="Basic and acidic residues" evidence="2">
    <location>
        <begin position="1"/>
        <end position="10"/>
    </location>
</feature>
<reference evidence="3" key="2">
    <citation type="submission" date="2020-05" db="EMBL/GenBank/DDBJ databases">
        <authorList>
            <person name="Kim H.-S."/>
            <person name="Proctor R.H."/>
            <person name="Brown D.W."/>
        </authorList>
    </citation>
    <scope>NUCLEOTIDE SEQUENCE</scope>
    <source>
        <strain evidence="3">NRRL 20472</strain>
    </source>
</reference>
<gene>
    <name evidence="3" type="ORF">FSARC_5750</name>
</gene>
<keyword evidence="4" id="KW-1185">Reference proteome</keyword>
<accession>A0A8H4XA31</accession>
<keyword evidence="1" id="KW-0175">Coiled coil</keyword>
<sequence>MADLKEKADKAPGPTSAKPNNDGPSKSDGFDAECERLWAEFAQLNLLPEHMTPKKQAAWKRLQAARKKLQAFEQKKQLFREEVQLRRQSIQSRGVICQAFQWCFKNTGKSKQEAKMLNHKLKELEQERQIVLDEFGALMALAQENGSMALTGKAAFEKLEEKYESCMDSSDLRTLEKIIITMFFSVFIDMQEENYTMGDEGSVAIMGFIERLMDTINRGAQEKINNDRSS</sequence>
<evidence type="ECO:0000256" key="1">
    <source>
        <dbReference type="SAM" id="Coils"/>
    </source>
</evidence>
<dbReference type="AlphaFoldDB" id="A0A8H4XA31"/>
<evidence type="ECO:0000313" key="4">
    <source>
        <dbReference type="Proteomes" id="UP000622797"/>
    </source>
</evidence>
<proteinExistence type="predicted"/>
<protein>
    <submittedName>
        <fullName evidence="3">Uncharacterized protein</fullName>
    </submittedName>
</protein>
<dbReference type="EMBL" id="JABEXW010000282">
    <property type="protein sequence ID" value="KAF4966586.1"/>
    <property type="molecule type" value="Genomic_DNA"/>
</dbReference>
<evidence type="ECO:0000256" key="2">
    <source>
        <dbReference type="SAM" id="MobiDB-lite"/>
    </source>
</evidence>
<dbReference type="Proteomes" id="UP000622797">
    <property type="component" value="Unassembled WGS sequence"/>
</dbReference>
<name>A0A8H4XA31_9HYPO</name>
<reference evidence="3" key="1">
    <citation type="journal article" date="2020" name="BMC Genomics">
        <title>Correction to: Identification and distribution of gene clusters required for synthesis of sphingolipid metabolism inhibitors in diverse species of the filamentous fungus Fusarium.</title>
        <authorList>
            <person name="Kim H.S."/>
            <person name="Lohmar J.M."/>
            <person name="Busman M."/>
            <person name="Brown D.W."/>
            <person name="Naumann T.A."/>
            <person name="Divon H.H."/>
            <person name="Lysoe E."/>
            <person name="Uhlig S."/>
            <person name="Proctor R.H."/>
        </authorList>
    </citation>
    <scope>NUCLEOTIDE SEQUENCE</scope>
    <source>
        <strain evidence="3">NRRL 20472</strain>
    </source>
</reference>
<comment type="caution">
    <text evidence="3">The sequence shown here is derived from an EMBL/GenBank/DDBJ whole genome shotgun (WGS) entry which is preliminary data.</text>
</comment>
<feature type="region of interest" description="Disordered" evidence="2">
    <location>
        <begin position="1"/>
        <end position="30"/>
    </location>
</feature>
<evidence type="ECO:0000313" key="3">
    <source>
        <dbReference type="EMBL" id="KAF4966586.1"/>
    </source>
</evidence>
<feature type="coiled-coil region" evidence="1">
    <location>
        <begin position="107"/>
        <end position="134"/>
    </location>
</feature>